<proteinExistence type="predicted"/>
<feature type="chain" id="PRO_5003468989" description="Carboxylesterase type B domain-containing protein" evidence="1">
    <location>
        <begin position="24"/>
        <end position="97"/>
    </location>
</feature>
<reference evidence="3 4" key="1">
    <citation type="journal article" date="2011" name="PLoS Pathog.">
        <title>Endophytic Life Strategies Decoded by Genome and Transcriptome Analyses of the Mutualistic Root Symbiont Piriformospora indica.</title>
        <authorList>
            <person name="Zuccaro A."/>
            <person name="Lahrmann U."/>
            <person name="Guldener U."/>
            <person name="Langen G."/>
            <person name="Pfiffi S."/>
            <person name="Biedenkopf D."/>
            <person name="Wong P."/>
            <person name="Samans B."/>
            <person name="Grimm C."/>
            <person name="Basiewicz M."/>
            <person name="Murat C."/>
            <person name="Martin F."/>
            <person name="Kogel K.H."/>
        </authorList>
    </citation>
    <scope>NUCLEOTIDE SEQUENCE [LARGE SCALE GENOMIC DNA]</scope>
    <source>
        <strain evidence="3 4">DSM 11827</strain>
    </source>
</reference>
<dbReference type="Gene3D" id="3.40.50.1820">
    <property type="entry name" value="alpha/beta hydrolase"/>
    <property type="match status" value="1"/>
</dbReference>
<dbReference type="Proteomes" id="UP000007148">
    <property type="component" value="Unassembled WGS sequence"/>
</dbReference>
<dbReference type="PANTHER" id="PTHR11559">
    <property type="entry name" value="CARBOXYLESTERASE"/>
    <property type="match status" value="1"/>
</dbReference>
<gene>
    <name evidence="3" type="ORF">PIIN_09887</name>
</gene>
<dbReference type="InterPro" id="IPR002018">
    <property type="entry name" value="CarbesteraseB"/>
</dbReference>
<evidence type="ECO:0000313" key="4">
    <source>
        <dbReference type="Proteomes" id="UP000007148"/>
    </source>
</evidence>
<dbReference type="InParanoid" id="G4TX48"/>
<dbReference type="SUPFAM" id="SSF53474">
    <property type="entry name" value="alpha/beta-Hydrolases"/>
    <property type="match status" value="1"/>
</dbReference>
<evidence type="ECO:0000313" key="3">
    <source>
        <dbReference type="EMBL" id="CCA75891.1"/>
    </source>
</evidence>
<keyword evidence="4" id="KW-1185">Reference proteome</keyword>
<keyword evidence="1" id="KW-0732">Signal</keyword>
<evidence type="ECO:0000259" key="2">
    <source>
        <dbReference type="Pfam" id="PF00135"/>
    </source>
</evidence>
<evidence type="ECO:0000256" key="1">
    <source>
        <dbReference type="SAM" id="SignalP"/>
    </source>
</evidence>
<dbReference type="HOGENOM" id="CLU_2347499_0_0_1"/>
<feature type="domain" description="Carboxylesterase type B" evidence="2">
    <location>
        <begin position="25"/>
        <end position="66"/>
    </location>
</feature>
<dbReference type="InterPro" id="IPR050309">
    <property type="entry name" value="Type-B_Carboxylest/Lipase"/>
</dbReference>
<accession>G4TX48</accession>
<dbReference type="STRING" id="1109443.G4TX48"/>
<comment type="caution">
    <text evidence="3">The sequence shown here is derived from an EMBL/GenBank/DDBJ whole genome shotgun (WGS) entry which is preliminary data.</text>
</comment>
<dbReference type="InterPro" id="IPR029058">
    <property type="entry name" value="AB_hydrolase_fold"/>
</dbReference>
<protein>
    <recommendedName>
        <fullName evidence="2">Carboxylesterase type B domain-containing protein</fullName>
    </recommendedName>
</protein>
<feature type="signal peptide" evidence="1">
    <location>
        <begin position="1"/>
        <end position="23"/>
    </location>
</feature>
<dbReference type="EMBL" id="CAFZ01000545">
    <property type="protein sequence ID" value="CCA75891.1"/>
    <property type="molecule type" value="Genomic_DNA"/>
</dbReference>
<dbReference type="AlphaFoldDB" id="G4TX48"/>
<dbReference type="Pfam" id="PF00135">
    <property type="entry name" value="COesterase"/>
    <property type="match status" value="1"/>
</dbReference>
<name>G4TX48_SERID</name>
<organism evidence="3 4">
    <name type="scientific">Serendipita indica (strain DSM 11827)</name>
    <name type="common">Root endophyte fungus</name>
    <name type="synonym">Piriformospora indica</name>
    <dbReference type="NCBI Taxonomy" id="1109443"/>
    <lineage>
        <taxon>Eukaryota</taxon>
        <taxon>Fungi</taxon>
        <taxon>Dikarya</taxon>
        <taxon>Basidiomycota</taxon>
        <taxon>Agaricomycotina</taxon>
        <taxon>Agaricomycetes</taxon>
        <taxon>Sebacinales</taxon>
        <taxon>Serendipitaceae</taxon>
        <taxon>Serendipita</taxon>
    </lineage>
</organism>
<dbReference type="OrthoDB" id="408631at2759"/>
<sequence>MTPKTLQILVLWLPFAIASLVKAVPVVQTTSGKVKGKAVSNTTNAYLGIPYAQPPVGPLRFLAPRPLLDSIHHAKCHRIWPLLYPARSESTGSISFW</sequence>